<name>A0A6P6LVD0_CARAU</name>
<evidence type="ECO:0000256" key="1">
    <source>
        <dbReference type="SAM" id="MobiDB-lite"/>
    </source>
</evidence>
<dbReference type="AlphaFoldDB" id="A0A6P6LVD0"/>
<feature type="compositionally biased region" description="Basic and acidic residues" evidence="1">
    <location>
        <begin position="73"/>
        <end position="84"/>
    </location>
</feature>
<accession>A0A6P6LVD0</accession>
<evidence type="ECO:0000313" key="3">
    <source>
        <dbReference type="RefSeq" id="XP_026088470.1"/>
    </source>
</evidence>
<reference evidence="3" key="1">
    <citation type="submission" date="2025-08" db="UniProtKB">
        <authorList>
            <consortium name="RefSeq"/>
        </authorList>
    </citation>
    <scope>IDENTIFICATION</scope>
    <source>
        <strain evidence="3">Wakin</strain>
        <tissue evidence="3">Muscle</tissue>
    </source>
</reference>
<keyword evidence="2" id="KW-1185">Reference proteome</keyword>
<protein>
    <submittedName>
        <fullName evidence="3">Prostatic spermine-binding protein-like</fullName>
    </submittedName>
</protein>
<dbReference type="RefSeq" id="XP_026088470.1">
    <property type="nucleotide sequence ID" value="XM_026232685.1"/>
</dbReference>
<dbReference type="OrthoDB" id="8954422at2759"/>
<feature type="region of interest" description="Disordered" evidence="1">
    <location>
        <begin position="47"/>
        <end position="66"/>
    </location>
</feature>
<dbReference type="KEGG" id="caua:113062720"/>
<sequence length="127" mass="14400">MFVSTCLCVFYQMLRTCSLPVLSKVFSDAAEAEGAVALDSNLEIEDLEDKADEKSESEDVYEDDDLRELRASMERLLREQRSDNKDDDDGDDEDEDEEDGGGSRAGDDKHSPEEQSVLMEWLSKMMM</sequence>
<proteinExistence type="predicted"/>
<gene>
    <name evidence="3" type="primary">LOC113062720</name>
</gene>
<evidence type="ECO:0000313" key="2">
    <source>
        <dbReference type="Proteomes" id="UP000515129"/>
    </source>
</evidence>
<feature type="compositionally biased region" description="Acidic residues" evidence="1">
    <location>
        <begin position="85"/>
        <end position="100"/>
    </location>
</feature>
<organism evidence="2 3">
    <name type="scientific">Carassius auratus</name>
    <name type="common">Goldfish</name>
    <dbReference type="NCBI Taxonomy" id="7957"/>
    <lineage>
        <taxon>Eukaryota</taxon>
        <taxon>Metazoa</taxon>
        <taxon>Chordata</taxon>
        <taxon>Craniata</taxon>
        <taxon>Vertebrata</taxon>
        <taxon>Euteleostomi</taxon>
        <taxon>Actinopterygii</taxon>
        <taxon>Neopterygii</taxon>
        <taxon>Teleostei</taxon>
        <taxon>Ostariophysi</taxon>
        <taxon>Cypriniformes</taxon>
        <taxon>Cyprinidae</taxon>
        <taxon>Cyprininae</taxon>
        <taxon>Carassius</taxon>
    </lineage>
</organism>
<feature type="region of interest" description="Disordered" evidence="1">
    <location>
        <begin position="73"/>
        <end position="127"/>
    </location>
</feature>
<dbReference type="GeneID" id="113062720"/>
<dbReference type="Proteomes" id="UP000515129">
    <property type="component" value="Chromosome 45"/>
</dbReference>